<proteinExistence type="predicted"/>
<dbReference type="EMBL" id="JAWDGP010003810">
    <property type="protein sequence ID" value="KAK3770572.1"/>
    <property type="molecule type" value="Genomic_DNA"/>
</dbReference>
<name>A0AAE0ZK29_9GAST</name>
<evidence type="ECO:0000313" key="1">
    <source>
        <dbReference type="EMBL" id="KAK3770572.1"/>
    </source>
</evidence>
<dbReference type="Proteomes" id="UP001283361">
    <property type="component" value="Unassembled WGS sequence"/>
</dbReference>
<accession>A0AAE0ZK29</accession>
<reference evidence="1" key="1">
    <citation type="journal article" date="2023" name="G3 (Bethesda)">
        <title>A reference genome for the long-term kleptoplast-retaining sea slug Elysia crispata morphotype clarki.</title>
        <authorList>
            <person name="Eastman K.E."/>
            <person name="Pendleton A.L."/>
            <person name="Shaikh M.A."/>
            <person name="Suttiyut T."/>
            <person name="Ogas R."/>
            <person name="Tomko P."/>
            <person name="Gavelis G."/>
            <person name="Widhalm J.R."/>
            <person name="Wisecaver J.H."/>
        </authorList>
    </citation>
    <scope>NUCLEOTIDE SEQUENCE</scope>
    <source>
        <strain evidence="1">ECLA1</strain>
    </source>
</reference>
<organism evidence="1 2">
    <name type="scientific">Elysia crispata</name>
    <name type="common">lettuce slug</name>
    <dbReference type="NCBI Taxonomy" id="231223"/>
    <lineage>
        <taxon>Eukaryota</taxon>
        <taxon>Metazoa</taxon>
        <taxon>Spiralia</taxon>
        <taxon>Lophotrochozoa</taxon>
        <taxon>Mollusca</taxon>
        <taxon>Gastropoda</taxon>
        <taxon>Heterobranchia</taxon>
        <taxon>Euthyneura</taxon>
        <taxon>Panpulmonata</taxon>
        <taxon>Sacoglossa</taxon>
        <taxon>Placobranchoidea</taxon>
        <taxon>Plakobranchidae</taxon>
        <taxon>Elysia</taxon>
    </lineage>
</organism>
<gene>
    <name evidence="1" type="ORF">RRG08_005944</name>
</gene>
<comment type="caution">
    <text evidence="1">The sequence shown here is derived from an EMBL/GenBank/DDBJ whole genome shotgun (WGS) entry which is preliminary data.</text>
</comment>
<keyword evidence="2" id="KW-1185">Reference proteome</keyword>
<sequence length="147" mass="16247">MKTILRCCVASKHNRVRHGRFGELMSQSRSTDCKKRVGVVDFPPVYTTTVKPYKGSNTCVLITAEVFNPVMSLGPRRLSFSTDHRSLPRVFLELRGAPHPIAAGNSDVNRAFVIKMNVTRETLGVGGDAEMRQGRREGGAREVFGAQ</sequence>
<dbReference type="AlphaFoldDB" id="A0AAE0ZK29"/>
<evidence type="ECO:0000313" key="2">
    <source>
        <dbReference type="Proteomes" id="UP001283361"/>
    </source>
</evidence>
<protein>
    <submittedName>
        <fullName evidence="1">Uncharacterized protein</fullName>
    </submittedName>
</protein>